<feature type="domain" description="Phosphomannose isomerase type I catalytic" evidence="7">
    <location>
        <begin position="7"/>
        <end position="116"/>
    </location>
</feature>
<dbReference type="CDD" id="cd07010">
    <property type="entry name" value="cupin_PMI_type_I_N_bac"/>
    <property type="match status" value="1"/>
</dbReference>
<proteinExistence type="predicted"/>
<dbReference type="Pfam" id="PF21621">
    <property type="entry name" value="MPI_cupin_dom"/>
    <property type="match status" value="1"/>
</dbReference>
<dbReference type="InterPro" id="IPR011051">
    <property type="entry name" value="RmlC_Cupin_sf"/>
</dbReference>
<sequence>MSLYPLKFTPILKDKIWGGSKLKTVLNKDFSPLPNAGESWEISGVEGDISEVCNGNLAGNNLEELIEIYMGDLVGDKVYEKFGMEFPLLIKFIDANDVLSIQVHPDDALSKERHNAFGKTEMWYVIEADKGSELIVGFNQEVDKETYLRKLEDGKLEDILNNEPVKKGSCFFIPAGRVHAIGKGILLAEIQQTSDVTYRIYDWNRTDDKGNSRELHTELAADAIDYRFEKKYETEYESGINKSTELVHCPYFTTNFLDFDKSINMDILELNSFIIYMCMEGDFQIEYDGKEKLNVSKGETVLIPASLDHFVLHPDGKTQVLEVFIK</sequence>
<comment type="cofactor">
    <cofactor evidence="5">
        <name>Zn(2+)</name>
        <dbReference type="ChEBI" id="CHEBI:29105"/>
    </cofactor>
    <text evidence="5">Binds 1 zinc ion per subunit.</text>
</comment>
<dbReference type="Proteomes" id="UP000282985">
    <property type="component" value="Unassembled WGS sequence"/>
</dbReference>
<evidence type="ECO:0000259" key="8">
    <source>
        <dbReference type="Pfam" id="PF21621"/>
    </source>
</evidence>
<gene>
    <name evidence="9" type="ORF">DLK05_14605</name>
</gene>
<dbReference type="InterPro" id="IPR046457">
    <property type="entry name" value="PMI_typeI_cat"/>
</dbReference>
<keyword evidence="2 5" id="KW-0862">Zinc</keyword>
<evidence type="ECO:0000256" key="4">
    <source>
        <dbReference type="ARBA" id="ARBA00030762"/>
    </source>
</evidence>
<feature type="binding site" evidence="5">
    <location>
        <position position="179"/>
    </location>
    <ligand>
        <name>Zn(2+)</name>
        <dbReference type="ChEBI" id="CHEBI:29105"/>
    </ligand>
</feature>
<feature type="binding site" evidence="5">
    <location>
        <position position="104"/>
    </location>
    <ligand>
        <name>Zn(2+)</name>
        <dbReference type="ChEBI" id="CHEBI:29105"/>
    </ligand>
</feature>
<dbReference type="PIRSF" id="PIRSF036894">
    <property type="entry name" value="PMI_Firm_short"/>
    <property type="match status" value="1"/>
</dbReference>
<dbReference type="EMBL" id="RJJX01000026">
    <property type="protein sequence ID" value="RUT73201.1"/>
    <property type="molecule type" value="Genomic_DNA"/>
</dbReference>
<evidence type="ECO:0000256" key="5">
    <source>
        <dbReference type="PIRSR" id="PIRSR036894-1"/>
    </source>
</evidence>
<dbReference type="Gene3D" id="2.60.120.10">
    <property type="entry name" value="Jelly Rolls"/>
    <property type="match status" value="2"/>
</dbReference>
<dbReference type="PANTHER" id="PTHR42742">
    <property type="entry name" value="TRANSCRIPTIONAL REPRESSOR MPRA"/>
    <property type="match status" value="1"/>
</dbReference>
<feature type="binding site" evidence="5">
    <location>
        <position position="121"/>
    </location>
    <ligand>
        <name>Zn(2+)</name>
        <dbReference type="ChEBI" id="CHEBI:29105"/>
    </ligand>
</feature>
<dbReference type="InterPro" id="IPR051804">
    <property type="entry name" value="Carb_Metab_Reg_Kinase/Isom"/>
</dbReference>
<reference evidence="9 10" key="1">
    <citation type="submission" date="2018-11" db="EMBL/GenBank/DDBJ databases">
        <title>Parancylomarina longa gen. nov., sp. nov., isolated from sediments of southern Okinawa.</title>
        <authorList>
            <person name="Fu T."/>
        </authorList>
    </citation>
    <scope>NUCLEOTIDE SEQUENCE [LARGE SCALE GENOMIC DNA]</scope>
    <source>
        <strain evidence="9 10">T3-2 S1-C</strain>
    </source>
</reference>
<evidence type="ECO:0000313" key="9">
    <source>
        <dbReference type="EMBL" id="RUT73201.1"/>
    </source>
</evidence>
<dbReference type="CDD" id="cd02208">
    <property type="entry name" value="cupin_RmlC-like"/>
    <property type="match status" value="1"/>
</dbReference>
<keyword evidence="1 5" id="KW-0479">Metal-binding</keyword>
<dbReference type="InterPro" id="IPR014710">
    <property type="entry name" value="RmlC-like_jellyroll"/>
</dbReference>
<keyword evidence="10" id="KW-1185">Reference proteome</keyword>
<evidence type="ECO:0000256" key="2">
    <source>
        <dbReference type="ARBA" id="ARBA00022833"/>
    </source>
</evidence>
<dbReference type="GO" id="GO:0005975">
    <property type="term" value="P:carbohydrate metabolic process"/>
    <property type="evidence" value="ECO:0007669"/>
    <property type="project" value="InterPro"/>
</dbReference>
<keyword evidence="9" id="KW-0413">Isomerase</keyword>
<evidence type="ECO:0000256" key="6">
    <source>
        <dbReference type="PIRSR" id="PIRSR036894-2"/>
    </source>
</evidence>
<feature type="active site" evidence="6">
    <location>
        <position position="199"/>
    </location>
</feature>
<dbReference type="InterPro" id="IPR049071">
    <property type="entry name" value="MPI_cupin_dom"/>
</dbReference>
<evidence type="ECO:0000256" key="1">
    <source>
        <dbReference type="ARBA" id="ARBA00022723"/>
    </source>
</evidence>
<feature type="domain" description="Mannose-6-phosphate isomerase cupin" evidence="8">
    <location>
        <begin position="243"/>
        <end position="316"/>
    </location>
</feature>
<dbReference type="SUPFAM" id="SSF51182">
    <property type="entry name" value="RmlC-like cupins"/>
    <property type="match status" value="1"/>
</dbReference>
<dbReference type="GO" id="GO:0008270">
    <property type="term" value="F:zinc ion binding"/>
    <property type="evidence" value="ECO:0007669"/>
    <property type="project" value="InterPro"/>
</dbReference>
<organism evidence="9 10">
    <name type="scientific">Ancylomarina longa</name>
    <dbReference type="NCBI Taxonomy" id="2487017"/>
    <lineage>
        <taxon>Bacteria</taxon>
        <taxon>Pseudomonadati</taxon>
        <taxon>Bacteroidota</taxon>
        <taxon>Bacteroidia</taxon>
        <taxon>Marinilabiliales</taxon>
        <taxon>Marinifilaceae</taxon>
        <taxon>Ancylomarina</taxon>
    </lineage>
</organism>
<name>A0A434AFM0_9BACT</name>
<accession>A0A434AFM0</accession>
<dbReference type="OrthoDB" id="9808275at2"/>
<dbReference type="GO" id="GO:0004476">
    <property type="term" value="F:mannose-6-phosphate isomerase activity"/>
    <property type="evidence" value="ECO:0007669"/>
    <property type="project" value="InterPro"/>
</dbReference>
<protein>
    <recommendedName>
        <fullName evidence="3">Phosphohexomutase</fullName>
    </recommendedName>
    <alternativeName>
        <fullName evidence="4">Phosphomannose isomerase</fullName>
    </alternativeName>
</protein>
<dbReference type="RefSeq" id="WP_127344706.1">
    <property type="nucleotide sequence ID" value="NZ_RJJX01000026.1"/>
</dbReference>
<evidence type="ECO:0000259" key="7">
    <source>
        <dbReference type="Pfam" id="PF20511"/>
    </source>
</evidence>
<dbReference type="AlphaFoldDB" id="A0A434AFM0"/>
<dbReference type="InterPro" id="IPR014628">
    <property type="entry name" value="Man6P_isomerase_Firm_short"/>
</dbReference>
<dbReference type="PANTHER" id="PTHR42742:SF3">
    <property type="entry name" value="FRUCTOKINASE"/>
    <property type="match status" value="1"/>
</dbReference>
<evidence type="ECO:0000313" key="10">
    <source>
        <dbReference type="Proteomes" id="UP000282985"/>
    </source>
</evidence>
<comment type="caution">
    <text evidence="9">The sequence shown here is derived from an EMBL/GenBank/DDBJ whole genome shotgun (WGS) entry which is preliminary data.</text>
</comment>
<dbReference type="Pfam" id="PF20511">
    <property type="entry name" value="PMI_typeI_cat"/>
    <property type="match status" value="1"/>
</dbReference>
<evidence type="ECO:0000256" key="3">
    <source>
        <dbReference type="ARBA" id="ARBA00029741"/>
    </source>
</evidence>